<evidence type="ECO:0008006" key="3">
    <source>
        <dbReference type="Google" id="ProtNLM"/>
    </source>
</evidence>
<dbReference type="RefSeq" id="WP_074888741.1">
    <property type="nucleotide sequence ID" value="NZ_FOHW01000012.1"/>
</dbReference>
<evidence type="ECO:0000313" key="2">
    <source>
        <dbReference type="Proteomes" id="UP000182332"/>
    </source>
</evidence>
<gene>
    <name evidence="1" type="ORF">SAMN05216197_1128</name>
</gene>
<organism evidence="1 2">
    <name type="scientific">Pseudomonas graminis</name>
    <dbReference type="NCBI Taxonomy" id="158627"/>
    <lineage>
        <taxon>Bacteria</taxon>
        <taxon>Pseudomonadati</taxon>
        <taxon>Pseudomonadota</taxon>
        <taxon>Gammaproteobacteria</taxon>
        <taxon>Pseudomonadales</taxon>
        <taxon>Pseudomonadaceae</taxon>
        <taxon>Pseudomonas</taxon>
    </lineage>
</organism>
<dbReference type="Proteomes" id="UP000182332">
    <property type="component" value="Unassembled WGS sequence"/>
</dbReference>
<dbReference type="AlphaFoldDB" id="A0A1I0DZJ0"/>
<accession>A0A1I0DZJ0</accession>
<evidence type="ECO:0000313" key="1">
    <source>
        <dbReference type="EMBL" id="SET38024.1"/>
    </source>
</evidence>
<dbReference type="Pfam" id="PF13988">
    <property type="entry name" value="DUF4225"/>
    <property type="match status" value="1"/>
</dbReference>
<reference evidence="1 2" key="1">
    <citation type="submission" date="2016-10" db="EMBL/GenBank/DDBJ databases">
        <authorList>
            <person name="de Groot N.N."/>
        </authorList>
    </citation>
    <scope>NUCLEOTIDE SEQUENCE [LARGE SCALE GENOMIC DNA]</scope>
    <source>
        <strain evidence="1 2">DSM 11363</strain>
    </source>
</reference>
<dbReference type="InterPro" id="IPR025320">
    <property type="entry name" value="DUF4225"/>
</dbReference>
<sequence length="236" mass="25599">MKPKNKSCKPGSSDYLMVSAAAGELGNQACILGVRYIKNGTLRLQFNHEISYYTKSILNDVSQGKKSPSDGLKEIKDEQKSLLSQSLEVAQKGIGVIAGAFQIAAGAGICYGSVGTLCLFVGAPLMAHGSNNIYENGRNLLENRSDTQGPVRKAYQGLLGDTLEGDMAYGAVDLGLSAYGVSRMVLKPDTWRLFRYINTDYMRAYKTMGTRALVFEGISDSVTGRSMYLEYKSNGK</sequence>
<proteinExistence type="predicted"/>
<dbReference type="EMBL" id="FOHW01000012">
    <property type="protein sequence ID" value="SET38024.1"/>
    <property type="molecule type" value="Genomic_DNA"/>
</dbReference>
<name>A0A1I0DZJ0_9PSED</name>
<protein>
    <recommendedName>
        <fullName evidence="3">DUF4225 domain-containing protein</fullName>
    </recommendedName>
</protein>